<feature type="region of interest" description="Disordered" evidence="1">
    <location>
        <begin position="33"/>
        <end position="55"/>
    </location>
</feature>
<dbReference type="HOGENOM" id="CLU_010229_1_0_1"/>
<sequence length="694" mass="82293">MNEANFVEVGGADREKDDINYITTEINEDVSVKVGGADSEKDDNSKPITTEMNENVSVKVDSKKDDINYKPPHNGKPISKIGISPEEKYLVTYSPDDKSIFGWSIDKGELNPDNYRYKAFIVANPVVIYRNINKIYVSDDKKLAYIYKRINRYHLEIIDMNNNNKIKLDLDHDEIEVSYKYCTFNLKREFILCGKVLNDNYRYMNIIFIYSTQTWTCKRMYEIPKEFKFISVSKYSKLYLLSSNNHIYEWNLLTEKSAKMFSCDEPGLIRISSNEKFVCLKIKDKIIIYSIELEIPIITLQTGAVEIQEKTKEQTNVRTSGFISLSDILRPFLNNGIYDSIMTYYQEDCKTESLSKIVQDTKSTEYIIGTLNGFILDGDILNIKFKVLVDKLERLNVHSFSLYADDINDENLQKTYSFNNDKWEINRSTEEIEIKFLKNNESRRIKRFNRYLAMRYMIFKNNDILLVLNDYENLNQDLVRVFIFHFNENNNKTSLNYFHSEDKEFSISPLPLQNDKNFKQCNEWILNNKESLLKYGVELFSFAIRERIISITMPLLNEYYPEFILKYSLETNMITDSQFYNIENNLHLYSKNLQLIDLTRSILWSKYNLKTELYNDIFWYHFINYIKISNTLPGLYVKLYFYVTKKVSKYIHTSTITSTINFMIPYIKFVNYPKDYNWWELIKPQPSPFVKTRH</sequence>
<dbReference type="EMBL" id="KI288656">
    <property type="protein sequence ID" value="ESA08938.1"/>
    <property type="molecule type" value="Genomic_DNA"/>
</dbReference>
<dbReference type="AlphaFoldDB" id="U9TRJ0"/>
<proteinExistence type="predicted"/>
<accession>U9TRJ0</accession>
<reference evidence="2" key="1">
    <citation type="submission" date="2013-07" db="EMBL/GenBank/DDBJ databases">
        <title>The genome of an arbuscular mycorrhizal fungus provides insights into the evolution of the oldest plant symbiosis.</title>
        <authorList>
            <consortium name="DOE Joint Genome Institute"/>
            <person name="Tisserant E."/>
            <person name="Malbreil M."/>
            <person name="Kuo A."/>
            <person name="Kohler A."/>
            <person name="Symeonidi A."/>
            <person name="Balestrini R."/>
            <person name="Charron P."/>
            <person name="Duensing N."/>
            <person name="Frei-dit-Frey N."/>
            <person name="Gianinazzi-Pearson V."/>
            <person name="Gilbert B."/>
            <person name="Handa Y."/>
            <person name="Hijri M."/>
            <person name="Kaul R."/>
            <person name="Kawaguchi M."/>
            <person name="Krajinski F."/>
            <person name="Lammers P."/>
            <person name="Lapierre D."/>
            <person name="Masclaux F.G."/>
            <person name="Murat C."/>
            <person name="Morin E."/>
            <person name="Ndikumana S."/>
            <person name="Pagni M."/>
            <person name="Petitpierre D."/>
            <person name="Requena N."/>
            <person name="Rosikiewicz P."/>
            <person name="Riley R."/>
            <person name="Saito K."/>
            <person name="San Clemente H."/>
            <person name="Shapiro H."/>
            <person name="van Tuinen D."/>
            <person name="Becard G."/>
            <person name="Bonfante P."/>
            <person name="Paszkowski U."/>
            <person name="Shachar-Hill Y."/>
            <person name="Young J.P."/>
            <person name="Sanders I.R."/>
            <person name="Henrissat B."/>
            <person name="Rensing S.A."/>
            <person name="Grigoriev I.V."/>
            <person name="Corradi N."/>
            <person name="Roux C."/>
            <person name="Martin F."/>
        </authorList>
    </citation>
    <scope>NUCLEOTIDE SEQUENCE</scope>
    <source>
        <strain evidence="2">DAOM 197198</strain>
    </source>
</reference>
<evidence type="ECO:0000256" key="1">
    <source>
        <dbReference type="SAM" id="MobiDB-lite"/>
    </source>
</evidence>
<dbReference type="VEuPathDB" id="FungiDB:RhiirFUN_011386"/>
<gene>
    <name evidence="2" type="ORF">GLOINDRAFT_31129</name>
</gene>
<feature type="compositionally biased region" description="Polar residues" evidence="1">
    <location>
        <begin position="46"/>
        <end position="55"/>
    </location>
</feature>
<organism evidence="2">
    <name type="scientific">Rhizophagus irregularis (strain DAOM 181602 / DAOM 197198 / MUCL 43194)</name>
    <name type="common">Arbuscular mycorrhizal fungus</name>
    <name type="synonym">Glomus intraradices</name>
    <dbReference type="NCBI Taxonomy" id="747089"/>
    <lineage>
        <taxon>Eukaryota</taxon>
        <taxon>Fungi</taxon>
        <taxon>Fungi incertae sedis</taxon>
        <taxon>Mucoromycota</taxon>
        <taxon>Glomeromycotina</taxon>
        <taxon>Glomeromycetes</taxon>
        <taxon>Glomerales</taxon>
        <taxon>Glomeraceae</taxon>
        <taxon>Rhizophagus</taxon>
    </lineage>
</organism>
<protein>
    <submittedName>
        <fullName evidence="2">Uncharacterized protein</fullName>
    </submittedName>
</protein>
<evidence type="ECO:0000313" key="2">
    <source>
        <dbReference type="EMBL" id="ESA08938.1"/>
    </source>
</evidence>
<dbReference type="SUPFAM" id="SSF69322">
    <property type="entry name" value="Tricorn protease domain 2"/>
    <property type="match status" value="1"/>
</dbReference>
<name>U9TRJ0_RHIID</name>